<feature type="transmembrane region" description="Helical" evidence="1">
    <location>
        <begin position="20"/>
        <end position="41"/>
    </location>
</feature>
<keyword evidence="2" id="KW-1185">Reference proteome</keyword>
<keyword evidence="1" id="KW-0472">Membrane</keyword>
<dbReference type="AlphaFoldDB" id="A0A1I7X2Q5"/>
<reference evidence="3" key="1">
    <citation type="submission" date="2016-11" db="UniProtKB">
        <authorList>
            <consortium name="WormBaseParasite"/>
        </authorList>
    </citation>
    <scope>IDENTIFICATION</scope>
</reference>
<organism evidence="2 3">
    <name type="scientific">Heterorhabditis bacteriophora</name>
    <name type="common">Entomopathogenic nematode worm</name>
    <dbReference type="NCBI Taxonomy" id="37862"/>
    <lineage>
        <taxon>Eukaryota</taxon>
        <taxon>Metazoa</taxon>
        <taxon>Ecdysozoa</taxon>
        <taxon>Nematoda</taxon>
        <taxon>Chromadorea</taxon>
        <taxon>Rhabditida</taxon>
        <taxon>Rhabditina</taxon>
        <taxon>Rhabditomorpha</taxon>
        <taxon>Strongyloidea</taxon>
        <taxon>Heterorhabditidae</taxon>
        <taxon>Heterorhabditis</taxon>
    </lineage>
</organism>
<dbReference type="Pfam" id="PF10326">
    <property type="entry name" value="7TM_GPCR_Str"/>
    <property type="match status" value="1"/>
</dbReference>
<feature type="transmembrane region" description="Helical" evidence="1">
    <location>
        <begin position="93"/>
        <end position="117"/>
    </location>
</feature>
<dbReference type="GO" id="GO:0005886">
    <property type="term" value="C:plasma membrane"/>
    <property type="evidence" value="ECO:0007669"/>
    <property type="project" value="TreeGrafter"/>
</dbReference>
<evidence type="ECO:0000313" key="3">
    <source>
        <dbReference type="WBParaSite" id="Hba_11738"/>
    </source>
</evidence>
<protein>
    <submittedName>
        <fullName evidence="3">Uncharacterized protein</fullName>
    </submittedName>
</protein>
<dbReference type="InterPro" id="IPR019428">
    <property type="entry name" value="7TM_GPCR_serpentine_rcpt_Str"/>
</dbReference>
<dbReference type="Proteomes" id="UP000095283">
    <property type="component" value="Unplaced"/>
</dbReference>
<dbReference type="WBParaSite" id="Hba_11738">
    <property type="protein sequence ID" value="Hba_11738"/>
    <property type="gene ID" value="Hba_11738"/>
</dbReference>
<dbReference type="GO" id="GO:0038022">
    <property type="term" value="F:G protein-coupled olfactory receptor activity"/>
    <property type="evidence" value="ECO:0007669"/>
    <property type="project" value="TreeGrafter"/>
</dbReference>
<proteinExistence type="predicted"/>
<dbReference type="PANTHER" id="PTHR22943">
    <property type="entry name" value="7-TRANSMEMBRANE DOMAIN RECEPTOR C.ELEGANS"/>
    <property type="match status" value="1"/>
</dbReference>
<dbReference type="GO" id="GO:0042048">
    <property type="term" value="P:olfactory behavior"/>
    <property type="evidence" value="ECO:0007669"/>
    <property type="project" value="TreeGrafter"/>
</dbReference>
<keyword evidence="1" id="KW-0812">Transmembrane</keyword>
<sequence>MYVLQTTQVLHLFRSQQIFFFFKFPYCLLWIGTALLICFNWEFSISYFLRSNEEMKIYLRQPFFSEYGRDIDNEVFYGVLYYVNDEGTIHFRWYYCAFYTILVCMFGSFAMSFYPVIDPLICIYYFKDYRRAVLSILKAFKSTQQKPGNVGEFRSTTAY</sequence>
<name>A0A1I7X2Q5_HETBA</name>
<dbReference type="PANTHER" id="PTHR22943:SF248">
    <property type="entry name" value="SEVEN TM RECEPTOR"/>
    <property type="match status" value="1"/>
</dbReference>
<evidence type="ECO:0000256" key="1">
    <source>
        <dbReference type="SAM" id="Phobius"/>
    </source>
</evidence>
<evidence type="ECO:0000313" key="2">
    <source>
        <dbReference type="Proteomes" id="UP000095283"/>
    </source>
</evidence>
<keyword evidence="1" id="KW-1133">Transmembrane helix</keyword>
<accession>A0A1I7X2Q5</accession>